<dbReference type="OrthoDB" id="6162910at2759"/>
<evidence type="ECO:0000313" key="5">
    <source>
        <dbReference type="Proteomes" id="UP000789524"/>
    </source>
</evidence>
<evidence type="ECO:0000259" key="3">
    <source>
        <dbReference type="PROSITE" id="PS50024"/>
    </source>
</evidence>
<feature type="region of interest" description="Disordered" evidence="1">
    <location>
        <begin position="1382"/>
        <end position="1401"/>
    </location>
</feature>
<keyword evidence="2" id="KW-0472">Membrane</keyword>
<feature type="compositionally biased region" description="Polar residues" evidence="1">
    <location>
        <begin position="625"/>
        <end position="634"/>
    </location>
</feature>
<name>A0A8J2R0H4_9NEOP</name>
<reference evidence="4" key="1">
    <citation type="submission" date="2021-09" db="EMBL/GenBank/DDBJ databases">
        <authorList>
            <person name="Martin H S."/>
        </authorList>
    </citation>
    <scope>NUCLEOTIDE SEQUENCE</scope>
</reference>
<comment type="caution">
    <text evidence="4">The sequence shown here is derived from an EMBL/GenBank/DDBJ whole genome shotgun (WGS) entry which is preliminary data.</text>
</comment>
<dbReference type="PROSITE" id="PS50024">
    <property type="entry name" value="SEA"/>
    <property type="match status" value="1"/>
</dbReference>
<feature type="compositionally biased region" description="Basic and acidic residues" evidence="1">
    <location>
        <begin position="1392"/>
        <end position="1401"/>
    </location>
</feature>
<feature type="region of interest" description="Disordered" evidence="1">
    <location>
        <begin position="571"/>
        <end position="639"/>
    </location>
</feature>
<feature type="compositionally biased region" description="Polar residues" evidence="1">
    <location>
        <begin position="826"/>
        <end position="836"/>
    </location>
</feature>
<gene>
    <name evidence="4" type="ORF">DCHRY22_LOCUS11582</name>
</gene>
<dbReference type="Gene3D" id="3.30.70.960">
    <property type="entry name" value="SEA domain"/>
    <property type="match status" value="1"/>
</dbReference>
<accession>A0A8J2R0H4</accession>
<keyword evidence="2" id="KW-1133">Transmembrane helix</keyword>
<dbReference type="SUPFAM" id="SSF82671">
    <property type="entry name" value="SEA domain"/>
    <property type="match status" value="1"/>
</dbReference>
<keyword evidence="2" id="KW-0812">Transmembrane</keyword>
<feature type="region of interest" description="Disordered" evidence="1">
    <location>
        <begin position="803"/>
        <end position="836"/>
    </location>
</feature>
<dbReference type="InterPro" id="IPR000082">
    <property type="entry name" value="SEA_dom"/>
</dbReference>
<dbReference type="EMBL" id="CAKASE010000074">
    <property type="protein sequence ID" value="CAG9575738.1"/>
    <property type="molecule type" value="Genomic_DNA"/>
</dbReference>
<feature type="domain" description="SEA" evidence="3">
    <location>
        <begin position="1268"/>
        <end position="1382"/>
    </location>
</feature>
<proteinExistence type="predicted"/>
<organism evidence="4 5">
    <name type="scientific">Danaus chrysippus</name>
    <name type="common">African queen</name>
    <dbReference type="NCBI Taxonomy" id="151541"/>
    <lineage>
        <taxon>Eukaryota</taxon>
        <taxon>Metazoa</taxon>
        <taxon>Ecdysozoa</taxon>
        <taxon>Arthropoda</taxon>
        <taxon>Hexapoda</taxon>
        <taxon>Insecta</taxon>
        <taxon>Pterygota</taxon>
        <taxon>Neoptera</taxon>
        <taxon>Endopterygota</taxon>
        <taxon>Lepidoptera</taxon>
        <taxon>Glossata</taxon>
        <taxon>Ditrysia</taxon>
        <taxon>Papilionoidea</taxon>
        <taxon>Nymphalidae</taxon>
        <taxon>Danainae</taxon>
        <taxon>Danaini</taxon>
        <taxon>Danaina</taxon>
        <taxon>Danaus</taxon>
        <taxon>Anosia</taxon>
    </lineage>
</organism>
<keyword evidence="5" id="KW-1185">Reference proteome</keyword>
<evidence type="ECO:0000313" key="4">
    <source>
        <dbReference type="EMBL" id="CAG9575738.1"/>
    </source>
</evidence>
<evidence type="ECO:0000256" key="1">
    <source>
        <dbReference type="SAM" id="MobiDB-lite"/>
    </source>
</evidence>
<dbReference type="Pfam" id="PF01390">
    <property type="entry name" value="SEA"/>
    <property type="match status" value="1"/>
</dbReference>
<feature type="region of interest" description="Disordered" evidence="1">
    <location>
        <begin position="943"/>
        <end position="995"/>
    </location>
</feature>
<sequence length="1616" mass="182300">MDMTYQKKPKEISVQAPELTKWWNLKGEKAKEFCHQLTNLQYDEHEDVDSIWEHLQKSILKVANNTLGRTKGNKKFSKETWWWTKEVQEAIRKKKCAFKTWQSTQTIQDREEYNKVKKETKRIIAIEKAHSQCQLYQTLERREGQKQIYKLAKRRYLNSNDSNRCRTINNASGELQYRDKDIIATWHDYYKNLLNSSRINLQLPCLKPNAGLFLPIHSNEVKKALSKMSNKKAVGPDDENDFYYTPDRSFAQVQPPIFSNSRPTTYYDNRDSFRVGQTVQPTPYNDGRVRFPSPNYNQNPSPFQLPTGRSQSGSQYYINQADVSTSQRQRFRPALPYNFQLVHQHPASTKRPDLSQIHSVAYQNDPSKPETFLGQITINNPDIDYLQNNRFKNIPFDGNSLKSNGQSGHIPHDDEMDNDDHDIFDNHKVTTYNPTKIESRQKINVKPNTLRFSHFDNLPGLEVKKTVQNIPLNENGQNNNFKPLKNIPNLYQGTSTEYKSLLDIEPLLEDDISDISSFRQLMKNNEGSFDVQVIKSNKSKDSYDSKPDASSMNAQNLADNSAVKAVPIESSTISSKTQAATNLNVTKVHDHDTNDEDMNEEEEEVGEEYVEYYDDEESDVKHTTSKPVTSTKSEPITDIYDEYDSSEESEIPKEEVKVNNTNTFEVLVMKPNKTLVKDDNFKQFVDTTVIDQTNSASDNDTTAPSLKFTFSKEDVSSIETPSILGQEVVSVVTTKSVVNGTISIPDVTYPPTPKSKTVTPALNIENNDTSSVTTESWIVVASVQTSRSVSGARFLPFPAVEQEEKKQVLAEDEESVTENPKKDLSSVVNSPSSTENINDKLDSIQSELSSAVLSGNLKNDNKNIELITETTPEPIKSTTVAQKINVFTLKSTQPYAITERSFPEPLPVQIKKFVPRVTTTTTPKPKKKLVTIMDDLSGLLPSGYKSRQSYKDKRTSTTSTTTTTTSTTTTTTSSPSTASTENLIINGTQGRSSGISSKNKVIILDDKSLLPKEYKPKPRVPEISFNKNQDDISKFLPPGYKLESDLDNNEDTMNTSKLDTFKNVHEVDISSFLPKGYKLNSTTSTTTTEKPKPLSNIQVHTADINAFLPPGYNINSTETDNDESPLTKVKILDVKNFLPPDFKPNNLEENETTSTTVSPGKFKLVFPSRPSGKTARKNITQKVIMGPPPVTPKIRKGWPTRASTEFTGWPSPSTTPFSIEKLLELQRNATSTTPLLEVSTETTTRRIISTTTTTTVPPQPTTPGICRHECDIAGTIKIVSGVKWIPEFLDQHTKEWQKLAKEIKHELNSVYSKSDLLSKWYKGIRIDGFSQGSVLVDYFIELNNVEEKVDTYQLKRLFHKSLNEAKAGSVVEEEEIENTFDPDAMVGDQPEEDRMKKSDEKMTKTIDKSAGKLEMGKFVMDPAYTEFIVLPKREEPVLVETEEESLLPQWGIAVIVIALASLLFVVIFGVTVLVNRQKSTKTKQPIPLSEDMLRELDKSHMGGFDDMHQLKERDLPYLPSGKRMSSAFIEQLAYQNPGDSWRSEWTPQAQKYMQHYAPDSGRGSQIYGTTGNGYGGGGSQLYGQSGVGAGSQVYGYTGEFPRSHYSRRRSDYDSNF</sequence>
<protein>
    <submittedName>
        <fullName evidence="4">(African queen) hypothetical protein</fullName>
    </submittedName>
</protein>
<feature type="compositionally biased region" description="Acidic residues" evidence="1">
    <location>
        <begin position="593"/>
        <end position="618"/>
    </location>
</feature>
<feature type="compositionally biased region" description="Polar residues" evidence="1">
    <location>
        <begin position="571"/>
        <end position="585"/>
    </location>
</feature>
<feature type="compositionally biased region" description="Low complexity" evidence="1">
    <location>
        <begin position="956"/>
        <end position="980"/>
    </location>
</feature>
<dbReference type="Proteomes" id="UP000789524">
    <property type="component" value="Unassembled WGS sequence"/>
</dbReference>
<feature type="compositionally biased region" description="Polar residues" evidence="1">
    <location>
        <begin position="981"/>
        <end position="995"/>
    </location>
</feature>
<evidence type="ECO:0000256" key="2">
    <source>
        <dbReference type="SAM" id="Phobius"/>
    </source>
</evidence>
<dbReference type="InterPro" id="IPR036364">
    <property type="entry name" value="SEA_dom_sf"/>
</dbReference>
<feature type="transmembrane region" description="Helical" evidence="2">
    <location>
        <begin position="1450"/>
        <end position="1474"/>
    </location>
</feature>
<feature type="region of interest" description="Disordered" evidence="1">
    <location>
        <begin position="1142"/>
        <end position="1161"/>
    </location>
</feature>